<keyword evidence="2" id="KW-0472">Membrane</keyword>
<keyword evidence="2" id="KW-0812">Transmembrane</keyword>
<comment type="caution">
    <text evidence="3">The sequence shown here is derived from an EMBL/GenBank/DDBJ whole genome shotgun (WGS) entry which is preliminary data.</text>
</comment>
<feature type="transmembrane region" description="Helical" evidence="2">
    <location>
        <begin position="443"/>
        <end position="462"/>
    </location>
</feature>
<feature type="transmembrane region" description="Helical" evidence="2">
    <location>
        <begin position="533"/>
        <end position="550"/>
    </location>
</feature>
<feature type="transmembrane region" description="Helical" evidence="2">
    <location>
        <begin position="377"/>
        <end position="397"/>
    </location>
</feature>
<dbReference type="EMBL" id="BAAAPN010000003">
    <property type="protein sequence ID" value="GAA1744449.1"/>
    <property type="molecule type" value="Genomic_DNA"/>
</dbReference>
<name>A0ABN2K168_9MICO</name>
<evidence type="ECO:0000313" key="3">
    <source>
        <dbReference type="EMBL" id="GAA1744449.1"/>
    </source>
</evidence>
<dbReference type="Proteomes" id="UP001501475">
    <property type="component" value="Unassembled WGS sequence"/>
</dbReference>
<reference evidence="3 4" key="1">
    <citation type="journal article" date="2019" name="Int. J. Syst. Evol. Microbiol.">
        <title>The Global Catalogue of Microorganisms (GCM) 10K type strain sequencing project: providing services to taxonomists for standard genome sequencing and annotation.</title>
        <authorList>
            <consortium name="The Broad Institute Genomics Platform"/>
            <consortium name="The Broad Institute Genome Sequencing Center for Infectious Disease"/>
            <person name="Wu L."/>
            <person name="Ma J."/>
        </authorList>
    </citation>
    <scope>NUCLEOTIDE SEQUENCE [LARGE SCALE GENOMIC DNA]</scope>
    <source>
        <strain evidence="3 4">JCM 15591</strain>
    </source>
</reference>
<feature type="transmembrane region" description="Helical" evidence="2">
    <location>
        <begin position="255"/>
        <end position="280"/>
    </location>
</feature>
<feature type="transmembrane region" description="Helical" evidence="2">
    <location>
        <begin position="180"/>
        <end position="198"/>
    </location>
</feature>
<feature type="region of interest" description="Disordered" evidence="1">
    <location>
        <begin position="408"/>
        <end position="427"/>
    </location>
</feature>
<keyword evidence="2" id="KW-1133">Transmembrane helix</keyword>
<protein>
    <recommendedName>
        <fullName evidence="5">DUF2029 domain-containing protein</fullName>
    </recommendedName>
</protein>
<keyword evidence="4" id="KW-1185">Reference proteome</keyword>
<feature type="transmembrane region" description="Helical" evidence="2">
    <location>
        <begin position="56"/>
        <end position="80"/>
    </location>
</feature>
<feature type="transmembrane region" description="Helical" evidence="2">
    <location>
        <begin position="319"/>
        <end position="337"/>
    </location>
</feature>
<proteinExistence type="predicted"/>
<feature type="compositionally biased region" description="Low complexity" evidence="1">
    <location>
        <begin position="415"/>
        <end position="424"/>
    </location>
</feature>
<sequence>MPAPLQPAADARRSRWVQPGLTGLSLAGLILAGLLGDSAAKVGLGQRGWAPGALPWALGSGATTALVGTAYVLGGVGLWLGLRAPRAVPTALVMVVAAAALVSMPVGSADHTNYAAYGRIALHGGDPWTESPIAWAGGHDPVTSAVQPPWQTTPSIYGPLATLGQVLAAWIGGDNLRQVVWVWQWLIVVAWLSTRWLLRRLFPGAHGHVDVLWTLNPLVVGTGVLGAHVDTLATPLMVAALLAGRRAGWRPAVAAGMAAGLAIGIKVTSGVVLVALWMGWLRDARSERRVLAARAPGGPRGRGAVVAGDLWGMLAVGRYVAAAVGLLVVIAPLQWWAGPHAYDQLGRARRSISLATPWRKVYEWGGGHLADATWRSVVFAVAGVVCVVLAGLCWQVLDRARSDNAGAPGAGPVGSGATASTPGAGPVGSGATASTRAVGAGSAVSIALALSFAYAVGAPYVLPWYDQLAWALLPGFLAGAAALGSQGAAGGVAVLTRAWIARGVVVALAYVPGRVVGMSARVEELTLMWRRDVAPLAALAVWVVLVWLTLGRPGMKPNRPPATPPSTG</sequence>
<accession>A0ABN2K168</accession>
<evidence type="ECO:0000256" key="2">
    <source>
        <dbReference type="SAM" id="Phobius"/>
    </source>
</evidence>
<evidence type="ECO:0000256" key="1">
    <source>
        <dbReference type="SAM" id="MobiDB-lite"/>
    </source>
</evidence>
<organism evidence="3 4">
    <name type="scientific">Nostocoides vanveenii</name>
    <dbReference type="NCBI Taxonomy" id="330835"/>
    <lineage>
        <taxon>Bacteria</taxon>
        <taxon>Bacillati</taxon>
        <taxon>Actinomycetota</taxon>
        <taxon>Actinomycetes</taxon>
        <taxon>Micrococcales</taxon>
        <taxon>Intrasporangiaceae</taxon>
        <taxon>Nostocoides</taxon>
    </lineage>
</organism>
<dbReference type="RefSeq" id="WP_344060663.1">
    <property type="nucleotide sequence ID" value="NZ_BAAAPN010000003.1"/>
</dbReference>
<feature type="transmembrane region" description="Helical" evidence="2">
    <location>
        <begin position="87"/>
        <end position="106"/>
    </location>
</feature>
<gene>
    <name evidence="3" type="ORF">GCM10009810_01360</name>
</gene>
<evidence type="ECO:0000313" key="4">
    <source>
        <dbReference type="Proteomes" id="UP001501475"/>
    </source>
</evidence>
<feature type="transmembrane region" description="Helical" evidence="2">
    <location>
        <begin position="468"/>
        <end position="485"/>
    </location>
</feature>
<feature type="transmembrane region" description="Helical" evidence="2">
    <location>
        <begin position="492"/>
        <end position="513"/>
    </location>
</feature>
<evidence type="ECO:0008006" key="5">
    <source>
        <dbReference type="Google" id="ProtNLM"/>
    </source>
</evidence>
<dbReference type="Pfam" id="PF26314">
    <property type="entry name" value="MptA_B_family"/>
    <property type="match status" value="1"/>
</dbReference>
<feature type="transmembrane region" description="Helical" evidence="2">
    <location>
        <begin position="16"/>
        <end position="36"/>
    </location>
</feature>
<feature type="transmembrane region" description="Helical" evidence="2">
    <location>
        <begin position="218"/>
        <end position="243"/>
    </location>
</feature>